<feature type="chain" id="PRO_5040960675" evidence="1">
    <location>
        <begin position="20"/>
        <end position="137"/>
    </location>
</feature>
<dbReference type="RefSeq" id="WP_219052745.1">
    <property type="nucleotide sequence ID" value="NZ_JAHWDP010000003.1"/>
</dbReference>
<dbReference type="Proteomes" id="UP001138686">
    <property type="component" value="Unassembled WGS sequence"/>
</dbReference>
<comment type="caution">
    <text evidence="2">The sequence shown here is derived from an EMBL/GenBank/DDBJ whole genome shotgun (WGS) entry which is preliminary data.</text>
</comment>
<feature type="signal peptide" evidence="1">
    <location>
        <begin position="1"/>
        <end position="19"/>
    </location>
</feature>
<name>A0A9X1FPB3_9FLAO</name>
<gene>
    <name evidence="2" type="ORF">KXJ69_08940</name>
</gene>
<dbReference type="AlphaFoldDB" id="A0A9X1FPB3"/>
<evidence type="ECO:0000256" key="1">
    <source>
        <dbReference type="SAM" id="SignalP"/>
    </source>
</evidence>
<accession>A0A9X1FPB3</accession>
<protein>
    <submittedName>
        <fullName evidence="2">DUF2141 domain-containing protein</fullName>
    </submittedName>
</protein>
<reference evidence="2" key="1">
    <citation type="submission" date="2021-07" db="EMBL/GenBank/DDBJ databases">
        <title>Aureisphaera sp. CAU 1614 isolated from sea sediment.</title>
        <authorList>
            <person name="Kim W."/>
        </authorList>
    </citation>
    <scope>NUCLEOTIDE SEQUENCE</scope>
    <source>
        <strain evidence="2">CAU 1614</strain>
    </source>
</reference>
<keyword evidence="3" id="KW-1185">Reference proteome</keyword>
<evidence type="ECO:0000313" key="2">
    <source>
        <dbReference type="EMBL" id="MBW2938229.1"/>
    </source>
</evidence>
<dbReference type="Pfam" id="PF09912">
    <property type="entry name" value="DUF2141"/>
    <property type="match status" value="1"/>
</dbReference>
<dbReference type="InterPro" id="IPR018673">
    <property type="entry name" value="DUF2141"/>
</dbReference>
<evidence type="ECO:0000313" key="3">
    <source>
        <dbReference type="Proteomes" id="UP001138686"/>
    </source>
</evidence>
<proteinExistence type="predicted"/>
<organism evidence="2 3">
    <name type="scientific">Halomarinibacterium sedimenti</name>
    <dbReference type="NCBI Taxonomy" id="2857106"/>
    <lineage>
        <taxon>Bacteria</taxon>
        <taxon>Pseudomonadati</taxon>
        <taxon>Bacteroidota</taxon>
        <taxon>Flavobacteriia</taxon>
        <taxon>Flavobacteriales</taxon>
        <taxon>Flavobacteriaceae</taxon>
        <taxon>Halomarinibacterium</taxon>
    </lineage>
</organism>
<sequence>MQTVLHFLTLLLTGMLLQAQNTVEVTMTHFGTNDGKARVGLYNQAEDFLNKEFKTLETVIVNQKATVAFTDVPDGMYAISCYHDEDNNGQLNMRFGMIPIEDYGCSNGAKGFFGPPKWEDAQFEVKGGEVKSIAIKL</sequence>
<dbReference type="EMBL" id="JAHWDP010000003">
    <property type="protein sequence ID" value="MBW2938229.1"/>
    <property type="molecule type" value="Genomic_DNA"/>
</dbReference>
<keyword evidence="1" id="KW-0732">Signal</keyword>